<dbReference type="InterPro" id="IPR036322">
    <property type="entry name" value="WD40_repeat_dom_sf"/>
</dbReference>
<organism evidence="3 4">
    <name type="scientific">Komagataella pastoris</name>
    <name type="common">Yeast</name>
    <name type="synonym">Pichia pastoris</name>
    <dbReference type="NCBI Taxonomy" id="4922"/>
    <lineage>
        <taxon>Eukaryota</taxon>
        <taxon>Fungi</taxon>
        <taxon>Dikarya</taxon>
        <taxon>Ascomycota</taxon>
        <taxon>Saccharomycotina</taxon>
        <taxon>Pichiomycetes</taxon>
        <taxon>Pichiales</taxon>
        <taxon>Pichiaceae</taxon>
        <taxon>Komagataella</taxon>
    </lineage>
</organism>
<sequence>MNFLPGEPNRSIEAVRSCNWNDVPIISYCSGNNLIILTNNCARVQTIYLDKDPYSVDINKLNGKIAITLDNELHIYKPVISNYFQYKRSKNLADLRIEYQHELTVTNDEDSSRINSICWSDHIDPTDDEDSSNRFLDLPDNLNTETSCEIVVGSMESLTLWRLYYKNKRDHARMTFSARKLWFKVQPSPIYLCKVSPSSDLIVSCGIYDNLIKVWFRVSYGIVKSEFDLTYLNNQVHVSQLRWKQEGTEALSNRDHMHTLYSIGVDSKMRVWSIFEIDGIHSFYYSGSVDFKVENEPSFILNIDGSITKRMLADLKKKKRQVSGLLLEEDLELCMVIYSSGKAELYSLKNLNSLPARPLSIEKLPIINGGMLIFGENCLPKPFLLVYFQDLTISSDNNLKLVLHDLNKSTIRDVSLGNDFLLDVARSTDQPTSNNEKDTLVPVGKLDHKFTGHMKSIRRLIRSIDGSSVLSITRFNESYLWYPIRLSNGVTLSKKCTIRSNIVVAVILAKSDIVIGISAGELSVWSTALVPTKTATKITSLPIDEELTPVSFFLLPEFNRVNKNLFHFIAIYDVNNVKCWKFDLSLKELSKITIGSIPFSSPKNSEIHLIQQIDPVGHSNRFTRTPKDILSVVDKEGYVNIFGIKFEEGRYHWIRKFFFHSNTPNMTYIKGSSLHKVAIVNSSKKVFSIWDCKRKFLEYQETFSEDLEIKDIDWTCTDYSQSILAIGFNRHVLLFTQLRYDYTNETPSYKPIKNIDLSSMTTHDIGDSVWLEDGTMAIGCSNQFYVCDKSLDMNDPVTQDVIGSYNDAHVEDIFELCAFVNGPLPLYHPQFVIQSFFLGKYTFVEKLLVQMYNKLRELDLNPELDASIELSKDFGSEKISDYVRDQENFSTDNTPQISRTPSAVFDQADLGEATRLKPDVSKVLLSKLVKYRLPFLTGHQQITLASTIEILTDILEKYQDVLDPNGLRFFLGYKLFLLNSTKVNQVYDSITMRDVNFALHSDNKDVLLNMILDQQTNNKNKLTWKLAKRFKLSYWIPNSKLQELFESIARNEFLQYSIDNDGKRDPSTCSIFYLALRKKQILIGLWKNSIGHPEQSKMLRFLSQNFKEQRWKSAALKNAFVLMSKHRYLDAAIFFLLGDSLKDCVNVLVKKLEDVPLAIAVARVYEGNDHGPVLKELLTNTILVSSAVKGDRWTTSWVFWKLSDRNRSIQALIKNCSELIEDDQILSEISKSQRSVTIKDTIIERIMDDPVMMIVYDGLRKKHIDYFKGLTNINPRLEFEFILRVVAIYERMGCDLISLYIVKNFNFMKRTEIITHIIENDQKVIKNGKNTTLVDQNGHPQLERAVEKESVGASPKTEENGSTMSSASGDQTRRKSVGFSKKLQPPPTEFQEPDMSSFNFGF</sequence>
<gene>
    <name evidence="3" type="primary">RAV1</name>
    <name evidence="3" type="ORF">ATY40_BA7502840</name>
</gene>
<dbReference type="InterPro" id="IPR015943">
    <property type="entry name" value="WD40/YVTN_repeat-like_dom_sf"/>
</dbReference>
<dbReference type="PANTHER" id="PTHR13950:SF9">
    <property type="entry name" value="RABCONNECTIN-3A"/>
    <property type="match status" value="1"/>
</dbReference>
<evidence type="ECO:0000256" key="1">
    <source>
        <dbReference type="SAM" id="MobiDB-lite"/>
    </source>
</evidence>
<feature type="compositionally biased region" description="Basic and acidic residues" evidence="1">
    <location>
        <begin position="1341"/>
        <end position="1350"/>
    </location>
</feature>
<feature type="compositionally biased region" description="Polar residues" evidence="1">
    <location>
        <begin position="1360"/>
        <end position="1370"/>
    </location>
</feature>
<dbReference type="GO" id="GO:0043291">
    <property type="term" value="C:RAVE complex"/>
    <property type="evidence" value="ECO:0007669"/>
    <property type="project" value="TreeGrafter"/>
</dbReference>
<evidence type="ECO:0000313" key="3">
    <source>
        <dbReference type="EMBL" id="ANZ75702.1"/>
    </source>
</evidence>
<dbReference type="InterPro" id="IPR022033">
    <property type="entry name" value="Rav1p_C"/>
</dbReference>
<keyword evidence="4" id="KW-1185">Reference proteome</keyword>
<name>A0A1B2JCG7_PICPA</name>
<dbReference type="Pfam" id="PF12234">
    <property type="entry name" value="Rav1p_C"/>
    <property type="match status" value="1"/>
</dbReference>
<dbReference type="PANTHER" id="PTHR13950">
    <property type="entry name" value="RABCONNECTIN-RELATED"/>
    <property type="match status" value="1"/>
</dbReference>
<reference evidence="3 4" key="1">
    <citation type="submission" date="2016-02" db="EMBL/GenBank/DDBJ databases">
        <title>Comparative genomic and transcriptomic foundation for Pichia pastoris.</title>
        <authorList>
            <person name="Love K.R."/>
            <person name="Shah K.A."/>
            <person name="Whittaker C.A."/>
            <person name="Wu J."/>
            <person name="Bartlett M.C."/>
            <person name="Ma D."/>
            <person name="Leeson R.L."/>
            <person name="Priest M."/>
            <person name="Young S.K."/>
            <person name="Love J.C."/>
        </authorList>
    </citation>
    <scope>NUCLEOTIDE SEQUENCE [LARGE SCALE GENOMIC DNA]</scope>
    <source>
        <strain evidence="3 4">ATCC 28485</strain>
    </source>
</reference>
<dbReference type="EMBL" id="CP014585">
    <property type="protein sequence ID" value="ANZ75702.1"/>
    <property type="molecule type" value="Genomic_DNA"/>
</dbReference>
<dbReference type="SUPFAM" id="SSF50978">
    <property type="entry name" value="WD40 repeat-like"/>
    <property type="match status" value="2"/>
</dbReference>
<evidence type="ECO:0000313" key="4">
    <source>
        <dbReference type="Proteomes" id="UP000094565"/>
    </source>
</evidence>
<dbReference type="GO" id="GO:0007035">
    <property type="term" value="P:vacuolar acidification"/>
    <property type="evidence" value="ECO:0007669"/>
    <property type="project" value="TreeGrafter"/>
</dbReference>
<accession>A0A1B2JCG7</accession>
<dbReference type="Gene3D" id="2.130.10.10">
    <property type="entry name" value="YVTN repeat-like/Quinoprotein amine dehydrogenase"/>
    <property type="match status" value="1"/>
</dbReference>
<dbReference type="InterPro" id="IPR052208">
    <property type="entry name" value="DmX-like/RAVE_component"/>
</dbReference>
<dbReference type="Proteomes" id="UP000094565">
    <property type="component" value="Chromosome 2"/>
</dbReference>
<dbReference type="OrthoDB" id="342131at2759"/>
<feature type="region of interest" description="Disordered" evidence="1">
    <location>
        <begin position="1331"/>
        <end position="1402"/>
    </location>
</feature>
<protein>
    <submittedName>
        <fullName evidence="3">BA75_02840T0</fullName>
    </submittedName>
</protein>
<evidence type="ECO:0000259" key="2">
    <source>
        <dbReference type="Pfam" id="PF12234"/>
    </source>
</evidence>
<proteinExistence type="predicted"/>
<feature type="domain" description="RAVE complex protein Rav1 C-terminal" evidence="2">
    <location>
        <begin position="644"/>
        <end position="1299"/>
    </location>
</feature>